<dbReference type="PANTHER" id="PTHR42695:SF13">
    <property type="entry name" value="GLUTAMINE AMIDOTRANSFERASE CLASS-I FAMILY PROTEIN, EXPRESSED"/>
    <property type="match status" value="1"/>
</dbReference>
<name>A0AAV9DFP0_ACOCL</name>
<sequence>MEEKRRFAVLLCAEDPEYVKETYGGYFGVFQNLLAEDGEAWDLYRVVEGDFPRTDFSVSTTGSSSPEARTTHMATTSGSGDCWVC</sequence>
<dbReference type="InterPro" id="IPR044992">
    <property type="entry name" value="ChyE-like"/>
</dbReference>
<protein>
    <submittedName>
        <fullName evidence="1">Uncharacterized protein</fullName>
    </submittedName>
</protein>
<comment type="caution">
    <text evidence="1">The sequence shown here is derived from an EMBL/GenBank/DDBJ whole genome shotgun (WGS) entry which is preliminary data.</text>
</comment>
<dbReference type="PANTHER" id="PTHR42695">
    <property type="entry name" value="GLUTAMINE AMIDOTRANSFERASE YLR126C-RELATED"/>
    <property type="match status" value="1"/>
</dbReference>
<dbReference type="Proteomes" id="UP001180020">
    <property type="component" value="Unassembled WGS sequence"/>
</dbReference>
<dbReference type="AlphaFoldDB" id="A0AAV9DFP0"/>
<gene>
    <name evidence="1" type="ORF">QJS10_CPB13g00267</name>
</gene>
<reference evidence="1" key="1">
    <citation type="journal article" date="2023" name="Nat. Commun.">
        <title>Diploid and tetraploid genomes of Acorus and the evolution of monocots.</title>
        <authorList>
            <person name="Ma L."/>
            <person name="Liu K.W."/>
            <person name="Li Z."/>
            <person name="Hsiao Y.Y."/>
            <person name="Qi Y."/>
            <person name="Fu T."/>
            <person name="Tang G.D."/>
            <person name="Zhang D."/>
            <person name="Sun W.H."/>
            <person name="Liu D.K."/>
            <person name="Li Y."/>
            <person name="Chen G.Z."/>
            <person name="Liu X.D."/>
            <person name="Liao X.Y."/>
            <person name="Jiang Y.T."/>
            <person name="Yu X."/>
            <person name="Hao Y."/>
            <person name="Huang J."/>
            <person name="Zhao X.W."/>
            <person name="Ke S."/>
            <person name="Chen Y.Y."/>
            <person name="Wu W.L."/>
            <person name="Hsu J.L."/>
            <person name="Lin Y.F."/>
            <person name="Huang M.D."/>
            <person name="Li C.Y."/>
            <person name="Huang L."/>
            <person name="Wang Z.W."/>
            <person name="Zhao X."/>
            <person name="Zhong W.Y."/>
            <person name="Peng D.H."/>
            <person name="Ahmad S."/>
            <person name="Lan S."/>
            <person name="Zhang J.S."/>
            <person name="Tsai W.C."/>
            <person name="Van de Peer Y."/>
            <person name="Liu Z.J."/>
        </authorList>
    </citation>
    <scope>NUCLEOTIDE SEQUENCE</scope>
    <source>
        <strain evidence="1">CP</strain>
    </source>
</reference>
<evidence type="ECO:0000313" key="1">
    <source>
        <dbReference type="EMBL" id="KAK1299789.1"/>
    </source>
</evidence>
<accession>A0AAV9DFP0</accession>
<keyword evidence="2" id="KW-1185">Reference proteome</keyword>
<evidence type="ECO:0000313" key="2">
    <source>
        <dbReference type="Proteomes" id="UP001180020"/>
    </source>
</evidence>
<proteinExistence type="predicted"/>
<dbReference type="EMBL" id="JAUJYO010000013">
    <property type="protein sequence ID" value="KAK1299789.1"/>
    <property type="molecule type" value="Genomic_DNA"/>
</dbReference>
<reference evidence="1" key="2">
    <citation type="submission" date="2023-06" db="EMBL/GenBank/DDBJ databases">
        <authorList>
            <person name="Ma L."/>
            <person name="Liu K.-W."/>
            <person name="Li Z."/>
            <person name="Hsiao Y.-Y."/>
            <person name="Qi Y."/>
            <person name="Fu T."/>
            <person name="Tang G."/>
            <person name="Zhang D."/>
            <person name="Sun W.-H."/>
            <person name="Liu D.-K."/>
            <person name="Li Y."/>
            <person name="Chen G.-Z."/>
            <person name="Liu X.-D."/>
            <person name="Liao X.-Y."/>
            <person name="Jiang Y.-T."/>
            <person name="Yu X."/>
            <person name="Hao Y."/>
            <person name="Huang J."/>
            <person name="Zhao X.-W."/>
            <person name="Ke S."/>
            <person name="Chen Y.-Y."/>
            <person name="Wu W.-L."/>
            <person name="Hsu J.-L."/>
            <person name="Lin Y.-F."/>
            <person name="Huang M.-D."/>
            <person name="Li C.-Y."/>
            <person name="Huang L."/>
            <person name="Wang Z.-W."/>
            <person name="Zhao X."/>
            <person name="Zhong W.-Y."/>
            <person name="Peng D.-H."/>
            <person name="Ahmad S."/>
            <person name="Lan S."/>
            <person name="Zhang J.-S."/>
            <person name="Tsai W.-C."/>
            <person name="Van De Peer Y."/>
            <person name="Liu Z.-J."/>
        </authorList>
    </citation>
    <scope>NUCLEOTIDE SEQUENCE</scope>
    <source>
        <strain evidence="1">CP</strain>
        <tissue evidence="1">Leaves</tissue>
    </source>
</reference>
<organism evidence="1 2">
    <name type="scientific">Acorus calamus</name>
    <name type="common">Sweet flag</name>
    <dbReference type="NCBI Taxonomy" id="4465"/>
    <lineage>
        <taxon>Eukaryota</taxon>
        <taxon>Viridiplantae</taxon>
        <taxon>Streptophyta</taxon>
        <taxon>Embryophyta</taxon>
        <taxon>Tracheophyta</taxon>
        <taxon>Spermatophyta</taxon>
        <taxon>Magnoliopsida</taxon>
        <taxon>Liliopsida</taxon>
        <taxon>Acoraceae</taxon>
        <taxon>Acorus</taxon>
    </lineage>
</organism>
<dbReference type="GO" id="GO:0005829">
    <property type="term" value="C:cytosol"/>
    <property type="evidence" value="ECO:0007669"/>
    <property type="project" value="TreeGrafter"/>
</dbReference>